<protein>
    <recommendedName>
        <fullName evidence="3">F-box domain-containing protein</fullName>
    </recommendedName>
</protein>
<organism evidence="1 2">
    <name type="scientific">Kwoniella shivajii</name>
    <dbReference type="NCBI Taxonomy" id="564305"/>
    <lineage>
        <taxon>Eukaryota</taxon>
        <taxon>Fungi</taxon>
        <taxon>Dikarya</taxon>
        <taxon>Basidiomycota</taxon>
        <taxon>Agaricomycotina</taxon>
        <taxon>Tremellomycetes</taxon>
        <taxon>Tremellales</taxon>
        <taxon>Cryptococcaceae</taxon>
        <taxon>Kwoniella</taxon>
    </lineage>
</organism>
<proteinExistence type="predicted"/>
<keyword evidence="2" id="KW-1185">Reference proteome</keyword>
<accession>A0ABZ1D5J2</accession>
<gene>
    <name evidence="1" type="ORF">IL334_006295</name>
</gene>
<evidence type="ECO:0008006" key="3">
    <source>
        <dbReference type="Google" id="ProtNLM"/>
    </source>
</evidence>
<name>A0ABZ1D5J2_9TREE</name>
<evidence type="ECO:0000313" key="1">
    <source>
        <dbReference type="EMBL" id="WRT69311.1"/>
    </source>
</evidence>
<reference evidence="1 2" key="1">
    <citation type="submission" date="2024-01" db="EMBL/GenBank/DDBJ databases">
        <title>Comparative genomics of Cryptococcus and Kwoniella reveals pathogenesis evolution and contrasting modes of karyotype evolution via chromosome fusion or intercentromeric recombination.</title>
        <authorList>
            <person name="Coelho M.A."/>
            <person name="David-Palma M."/>
            <person name="Shea T."/>
            <person name="Bowers K."/>
            <person name="McGinley-Smith S."/>
            <person name="Mohammad A.W."/>
            <person name="Gnirke A."/>
            <person name="Yurkov A.M."/>
            <person name="Nowrousian M."/>
            <person name="Sun S."/>
            <person name="Cuomo C.A."/>
            <person name="Heitman J."/>
        </authorList>
    </citation>
    <scope>NUCLEOTIDE SEQUENCE [LARGE SCALE GENOMIC DNA]</scope>
    <source>
        <strain evidence="1">CBS 11374</strain>
    </source>
</reference>
<sequence length="432" mass="49747">MTAPSGSQHQDTHVAAYVWALPNLRAKILEYLPSKALITTLTLNKENLRSAAEILFAKILYHDCMKVEKACTSISRTRLYLSAVRHIDTTPPYQDTNRDRTLDRSPSEAVLFARYPRLRWVTYDCDTLELVDLDSSPPRFIHHILYDLKPHYVDDDDFPLERDEFPLDWDITSIIRHVQLNNCDEFDTERIAYSEVFFRTWLEKSGMFKIPVIQLEMDFLVPCKRLCEVFSTMYRDHHEMPKSIRLRPEEEAEGPNIIDVIEQLSSLVEKIDIMPPTSTDRSKVITSIYDFFSSGLNWSSIPDRKIKDLSVLLPLTPKSDCSLQELDIAYTGPHIGLTSFSLTLDVPSVQPNADPSSNVGLTDHVPSFSQIAKAMYCIGGTGCQYSLKIHGTEDMKTTSEIWTSLLRKEIWEIIRNETKLVGWRRLRLEERV</sequence>
<evidence type="ECO:0000313" key="2">
    <source>
        <dbReference type="Proteomes" id="UP001329825"/>
    </source>
</evidence>
<dbReference type="EMBL" id="CP141888">
    <property type="protein sequence ID" value="WRT69311.1"/>
    <property type="molecule type" value="Genomic_DNA"/>
</dbReference>
<dbReference type="RefSeq" id="XP_062794050.1">
    <property type="nucleotide sequence ID" value="XM_062937999.1"/>
</dbReference>
<dbReference type="Proteomes" id="UP001329825">
    <property type="component" value="Chromosome 8"/>
</dbReference>
<dbReference type="GeneID" id="87958425"/>